<dbReference type="Pfam" id="PF00173">
    <property type="entry name" value="Cyt-b5"/>
    <property type="match status" value="1"/>
</dbReference>
<dbReference type="InterPro" id="IPR018506">
    <property type="entry name" value="Cyt_B5_heme-BS"/>
</dbReference>
<sequence>MTDVDSDLGQEMREKAAGLRAKEAQEKTQGVVAKAVPTSRLISLEECKQHVREEDCWLVIHGKVHDVTQFLDEHPGGFDILISSTGKDASEDFDEIGHSKAAKDMLAKYIIGDYEGGDAAPSKPAQALKATPAQSQTQSPNPLVKVFQIFLPVLVILAAIYLPRILFPSKQSS</sequence>
<evidence type="ECO:0000313" key="16">
    <source>
        <dbReference type="Proteomes" id="UP001465755"/>
    </source>
</evidence>
<dbReference type="PRINTS" id="PR00363">
    <property type="entry name" value="CYTOCHROMEB5"/>
</dbReference>
<reference evidence="15 16" key="1">
    <citation type="journal article" date="2024" name="Nat. Commun.">
        <title>Phylogenomics reveals the evolutionary origins of lichenization in chlorophyte algae.</title>
        <authorList>
            <person name="Puginier C."/>
            <person name="Libourel C."/>
            <person name="Otte J."/>
            <person name="Skaloud P."/>
            <person name="Haon M."/>
            <person name="Grisel S."/>
            <person name="Petersen M."/>
            <person name="Berrin J.G."/>
            <person name="Delaux P.M."/>
            <person name="Dal Grande F."/>
            <person name="Keller J."/>
        </authorList>
    </citation>
    <scope>NUCLEOTIDE SEQUENCE [LARGE SCALE GENOMIC DNA]</scope>
    <source>
        <strain evidence="15 16">SAG 2036</strain>
    </source>
</reference>
<dbReference type="GO" id="GO:0046872">
    <property type="term" value="F:metal ion binding"/>
    <property type="evidence" value="ECO:0007669"/>
    <property type="project" value="UniProtKB-UniRule"/>
</dbReference>
<protein>
    <recommendedName>
        <fullName evidence="14">Cytochrome b5 heme-binding domain-containing protein</fullName>
    </recommendedName>
</protein>
<evidence type="ECO:0000259" key="14">
    <source>
        <dbReference type="PROSITE" id="PS50255"/>
    </source>
</evidence>
<dbReference type="SMART" id="SM01117">
    <property type="entry name" value="Cyt-b5"/>
    <property type="match status" value="1"/>
</dbReference>
<evidence type="ECO:0000256" key="4">
    <source>
        <dbReference type="ARBA" id="ARBA00022692"/>
    </source>
</evidence>
<dbReference type="GO" id="GO:0020037">
    <property type="term" value="F:heme binding"/>
    <property type="evidence" value="ECO:0007669"/>
    <property type="project" value="UniProtKB-UniRule"/>
</dbReference>
<keyword evidence="10 12" id="KW-0472">Membrane</keyword>
<keyword evidence="4 12" id="KW-0812">Transmembrane</keyword>
<evidence type="ECO:0000256" key="7">
    <source>
        <dbReference type="ARBA" id="ARBA00022982"/>
    </source>
</evidence>
<dbReference type="GO" id="GO:0005789">
    <property type="term" value="C:endoplasmic reticulum membrane"/>
    <property type="evidence" value="ECO:0007669"/>
    <property type="project" value="UniProtKB-SubCell"/>
</dbReference>
<feature type="compositionally biased region" description="Basic and acidic residues" evidence="13">
    <location>
        <begin position="10"/>
        <end position="24"/>
    </location>
</feature>
<keyword evidence="7" id="KW-0249">Electron transport</keyword>
<dbReference type="InterPro" id="IPR036400">
    <property type="entry name" value="Cyt_B5-like_heme/steroid_sf"/>
</dbReference>
<evidence type="ECO:0000256" key="5">
    <source>
        <dbReference type="ARBA" id="ARBA00022723"/>
    </source>
</evidence>
<keyword evidence="16" id="KW-1185">Reference proteome</keyword>
<keyword evidence="3 12" id="KW-0349">Heme</keyword>
<evidence type="ECO:0000256" key="2">
    <source>
        <dbReference type="ARBA" id="ARBA00022448"/>
    </source>
</evidence>
<feature type="domain" description="Cytochrome b5 heme-binding" evidence="14">
    <location>
        <begin position="39"/>
        <end position="115"/>
    </location>
</feature>
<evidence type="ECO:0000256" key="12">
    <source>
        <dbReference type="RuleBase" id="RU362121"/>
    </source>
</evidence>
<dbReference type="PANTHER" id="PTHR19359">
    <property type="entry name" value="CYTOCHROME B5"/>
    <property type="match status" value="1"/>
</dbReference>
<keyword evidence="2" id="KW-0813">Transport</keyword>
<dbReference type="PROSITE" id="PS00191">
    <property type="entry name" value="CYTOCHROME_B5_1"/>
    <property type="match status" value="1"/>
</dbReference>
<evidence type="ECO:0000256" key="6">
    <source>
        <dbReference type="ARBA" id="ARBA00022824"/>
    </source>
</evidence>
<dbReference type="SUPFAM" id="SSF55856">
    <property type="entry name" value="Cytochrome b5-like heme/steroid binding domain"/>
    <property type="match status" value="1"/>
</dbReference>
<gene>
    <name evidence="15" type="ORF">WJX73_008854</name>
</gene>
<comment type="similarity">
    <text evidence="11 12">Belongs to the cytochrome b5 family.</text>
</comment>
<keyword evidence="8 12" id="KW-1133">Transmembrane helix</keyword>
<organism evidence="15 16">
    <name type="scientific">Symbiochloris irregularis</name>
    <dbReference type="NCBI Taxonomy" id="706552"/>
    <lineage>
        <taxon>Eukaryota</taxon>
        <taxon>Viridiplantae</taxon>
        <taxon>Chlorophyta</taxon>
        <taxon>core chlorophytes</taxon>
        <taxon>Trebouxiophyceae</taxon>
        <taxon>Trebouxiales</taxon>
        <taxon>Trebouxiaceae</taxon>
        <taxon>Symbiochloris</taxon>
    </lineage>
</organism>
<proteinExistence type="inferred from homology"/>
<evidence type="ECO:0000256" key="13">
    <source>
        <dbReference type="SAM" id="MobiDB-lite"/>
    </source>
</evidence>
<dbReference type="AlphaFoldDB" id="A0AAW1NW91"/>
<keyword evidence="5 12" id="KW-0479">Metal-binding</keyword>
<evidence type="ECO:0000256" key="1">
    <source>
        <dbReference type="ARBA" id="ARBA00004131"/>
    </source>
</evidence>
<accession>A0AAW1NW91</accession>
<evidence type="ECO:0000256" key="3">
    <source>
        <dbReference type="ARBA" id="ARBA00022617"/>
    </source>
</evidence>
<keyword evidence="6" id="KW-0256">Endoplasmic reticulum</keyword>
<dbReference type="EMBL" id="JALJOQ010000138">
    <property type="protein sequence ID" value="KAK9794396.1"/>
    <property type="molecule type" value="Genomic_DNA"/>
</dbReference>
<evidence type="ECO:0000256" key="8">
    <source>
        <dbReference type="ARBA" id="ARBA00022989"/>
    </source>
</evidence>
<evidence type="ECO:0000313" key="15">
    <source>
        <dbReference type="EMBL" id="KAK9794396.1"/>
    </source>
</evidence>
<dbReference type="InterPro" id="IPR001199">
    <property type="entry name" value="Cyt_B5-like_heme/steroid-bd"/>
</dbReference>
<dbReference type="Gene3D" id="3.10.120.10">
    <property type="entry name" value="Cytochrome b5-like heme/steroid binding domain"/>
    <property type="match status" value="1"/>
</dbReference>
<dbReference type="FunFam" id="3.10.120.10:FF:000002">
    <property type="entry name" value="Cytochrome b5 type B"/>
    <property type="match status" value="1"/>
</dbReference>
<feature type="region of interest" description="Disordered" evidence="13">
    <location>
        <begin position="1"/>
        <end position="24"/>
    </location>
</feature>
<comment type="caution">
    <text evidence="15">The sequence shown here is derived from an EMBL/GenBank/DDBJ whole genome shotgun (WGS) entry which is preliminary data.</text>
</comment>
<dbReference type="PANTHER" id="PTHR19359:SF129">
    <property type="entry name" value="CYTOCHROME B5 ISOFORM B"/>
    <property type="match status" value="1"/>
</dbReference>
<comment type="subcellular location">
    <subcellularLocation>
        <location evidence="1">Endoplasmic reticulum membrane</location>
        <topology evidence="1">Single-pass membrane protein</topology>
        <orientation evidence="1">Cytoplasmic side</orientation>
    </subcellularLocation>
</comment>
<dbReference type="Proteomes" id="UP001465755">
    <property type="component" value="Unassembled WGS sequence"/>
</dbReference>
<keyword evidence="9 12" id="KW-0408">Iron</keyword>
<evidence type="ECO:0000256" key="10">
    <source>
        <dbReference type="ARBA" id="ARBA00023136"/>
    </source>
</evidence>
<evidence type="ECO:0000256" key="11">
    <source>
        <dbReference type="ARBA" id="ARBA00038168"/>
    </source>
</evidence>
<evidence type="ECO:0000256" key="9">
    <source>
        <dbReference type="ARBA" id="ARBA00023004"/>
    </source>
</evidence>
<dbReference type="InterPro" id="IPR050668">
    <property type="entry name" value="Cytochrome_b5"/>
</dbReference>
<dbReference type="PROSITE" id="PS50255">
    <property type="entry name" value="CYTOCHROME_B5_2"/>
    <property type="match status" value="1"/>
</dbReference>
<feature type="transmembrane region" description="Helical" evidence="12">
    <location>
        <begin position="146"/>
        <end position="167"/>
    </location>
</feature>
<name>A0AAW1NW91_9CHLO</name>